<dbReference type="PANTHER" id="PTHR42760">
    <property type="entry name" value="SHORT-CHAIN DEHYDROGENASES/REDUCTASES FAMILY MEMBER"/>
    <property type="match status" value="1"/>
</dbReference>
<protein>
    <submittedName>
        <fullName evidence="4">3-oxoacyl-[acyl-carrier protein] reductase</fullName>
    </submittedName>
</protein>
<dbReference type="Gene3D" id="3.40.50.720">
    <property type="entry name" value="NAD(P)-binding Rossmann-like Domain"/>
    <property type="match status" value="1"/>
</dbReference>
<dbReference type="RefSeq" id="WP_124395965.1">
    <property type="nucleotide sequence ID" value="NZ_BHYM01000093.1"/>
</dbReference>
<accession>A0A402CL60</accession>
<comment type="caution">
    <text evidence="4">The sequence shown here is derived from an EMBL/GenBank/DDBJ whole genome shotgun (WGS) entry which is preliminary data.</text>
</comment>
<dbReference type="OrthoDB" id="7064009at2"/>
<dbReference type="GO" id="GO:0006633">
    <property type="term" value="P:fatty acid biosynthetic process"/>
    <property type="evidence" value="ECO:0007669"/>
    <property type="project" value="TreeGrafter"/>
</dbReference>
<sequence>MSLTNKVAFITGAASGIGLATARLFSERGATVVAADLDKGKLEESFDGASEVTTIALDVSDSAGVRAAFDQLTLDHGRLDVLVNAAGINAPTREANQTLVDANVRALEAMRKGQTPTFDFLEDTTDDDFRRTLEVNLFSQFYTIRAAAPILKKSGGGAIVNISSVAALIGAAMPLYYPASKAGVLGLTRAAAAELAPYNIRVNAIAPGSVDTPLMHQQPDEVVQFLLGLQAIPRLASPTELAETIAFLSDDETGGFYTGQTLSPSGGTYM</sequence>
<dbReference type="PANTHER" id="PTHR42760:SF133">
    <property type="entry name" value="3-OXOACYL-[ACYL-CARRIER-PROTEIN] REDUCTASE"/>
    <property type="match status" value="1"/>
</dbReference>
<dbReference type="CDD" id="cd05233">
    <property type="entry name" value="SDR_c"/>
    <property type="match status" value="1"/>
</dbReference>
<evidence type="ECO:0000256" key="2">
    <source>
        <dbReference type="ARBA" id="ARBA00023002"/>
    </source>
</evidence>
<name>A0A402CL60_RHOWR</name>
<evidence type="ECO:0000256" key="1">
    <source>
        <dbReference type="ARBA" id="ARBA00006484"/>
    </source>
</evidence>
<dbReference type="InterPro" id="IPR002347">
    <property type="entry name" value="SDR_fam"/>
</dbReference>
<dbReference type="PRINTS" id="PR00080">
    <property type="entry name" value="SDRFAMILY"/>
</dbReference>
<dbReference type="FunFam" id="3.40.50.720:FF:000173">
    <property type="entry name" value="3-oxoacyl-[acyl-carrier protein] reductase"/>
    <property type="match status" value="1"/>
</dbReference>
<dbReference type="Proteomes" id="UP000287519">
    <property type="component" value="Unassembled WGS sequence"/>
</dbReference>
<dbReference type="GO" id="GO:0016616">
    <property type="term" value="F:oxidoreductase activity, acting on the CH-OH group of donors, NAD or NADP as acceptor"/>
    <property type="evidence" value="ECO:0007669"/>
    <property type="project" value="TreeGrafter"/>
</dbReference>
<evidence type="ECO:0000256" key="3">
    <source>
        <dbReference type="RuleBase" id="RU000363"/>
    </source>
</evidence>
<dbReference type="PRINTS" id="PR00081">
    <property type="entry name" value="GDHRDH"/>
</dbReference>
<dbReference type="SUPFAM" id="SSF51735">
    <property type="entry name" value="NAD(P)-binding Rossmann-fold domains"/>
    <property type="match status" value="1"/>
</dbReference>
<keyword evidence="2" id="KW-0560">Oxidoreductase</keyword>
<evidence type="ECO:0000313" key="4">
    <source>
        <dbReference type="EMBL" id="GCE44370.1"/>
    </source>
</evidence>
<keyword evidence="5" id="KW-1185">Reference proteome</keyword>
<dbReference type="Pfam" id="PF00106">
    <property type="entry name" value="adh_short"/>
    <property type="match status" value="1"/>
</dbReference>
<proteinExistence type="inferred from homology"/>
<evidence type="ECO:0000313" key="5">
    <source>
        <dbReference type="Proteomes" id="UP000287519"/>
    </source>
</evidence>
<reference evidence="4 5" key="1">
    <citation type="submission" date="2018-11" db="EMBL/GenBank/DDBJ databases">
        <title>Microbial catabolism of amino acid.</title>
        <authorList>
            <person name="Hibi M."/>
            <person name="Ogawa J."/>
        </authorList>
    </citation>
    <scope>NUCLEOTIDE SEQUENCE [LARGE SCALE GENOMIC DNA]</scope>
    <source>
        <strain evidence="4 5">C31-06</strain>
    </source>
</reference>
<dbReference type="AlphaFoldDB" id="A0A402CL60"/>
<comment type="similarity">
    <text evidence="1 3">Belongs to the short-chain dehydrogenases/reductases (SDR) family.</text>
</comment>
<gene>
    <name evidence="4" type="ORF">Rhow_008791</name>
</gene>
<organism evidence="4 5">
    <name type="scientific">Rhodococcus wratislaviensis</name>
    <name type="common">Tsukamurella wratislaviensis</name>
    <dbReference type="NCBI Taxonomy" id="44752"/>
    <lineage>
        <taxon>Bacteria</taxon>
        <taxon>Bacillati</taxon>
        <taxon>Actinomycetota</taxon>
        <taxon>Actinomycetes</taxon>
        <taxon>Mycobacteriales</taxon>
        <taxon>Nocardiaceae</taxon>
        <taxon>Rhodococcus</taxon>
    </lineage>
</organism>
<dbReference type="GO" id="GO:0048038">
    <property type="term" value="F:quinone binding"/>
    <property type="evidence" value="ECO:0007669"/>
    <property type="project" value="TreeGrafter"/>
</dbReference>
<dbReference type="EMBL" id="BHYM01000093">
    <property type="protein sequence ID" value="GCE44370.1"/>
    <property type="molecule type" value="Genomic_DNA"/>
</dbReference>
<dbReference type="InterPro" id="IPR036291">
    <property type="entry name" value="NAD(P)-bd_dom_sf"/>
</dbReference>